<evidence type="ECO:0000256" key="1">
    <source>
        <dbReference type="SAM" id="MobiDB-lite"/>
    </source>
</evidence>
<protein>
    <submittedName>
        <fullName evidence="2">Uncharacterized protein</fullName>
    </submittedName>
</protein>
<feature type="compositionally biased region" description="Basic residues" evidence="1">
    <location>
        <begin position="14"/>
        <end position="24"/>
    </location>
</feature>
<dbReference type="EMBL" id="JAFJMO010000012">
    <property type="protein sequence ID" value="KAJ8260855.1"/>
    <property type="molecule type" value="Genomic_DNA"/>
</dbReference>
<comment type="caution">
    <text evidence="2">The sequence shown here is derived from an EMBL/GenBank/DDBJ whole genome shotgun (WGS) entry which is preliminary data.</text>
</comment>
<name>A0A9Q1HTN4_CONCO</name>
<sequence>MKRDDQTPACKLQLARRQRHRGSRTLRLTTGDHEEEEENEDEPEPEAQSGTSARTASLPNSDPAWDASPAANRLPPAEQQQAGLLCVPFIDASQTGTITAIRHVYIYIYMWLHASNVSSWSERKCF</sequence>
<feature type="compositionally biased region" description="Acidic residues" evidence="1">
    <location>
        <begin position="33"/>
        <end position="45"/>
    </location>
</feature>
<proteinExistence type="predicted"/>
<feature type="region of interest" description="Disordered" evidence="1">
    <location>
        <begin position="1"/>
        <end position="76"/>
    </location>
</feature>
<dbReference type="AlphaFoldDB" id="A0A9Q1HTN4"/>
<dbReference type="Proteomes" id="UP001152803">
    <property type="component" value="Unassembled WGS sequence"/>
</dbReference>
<gene>
    <name evidence="2" type="ORF">COCON_G00165780</name>
</gene>
<keyword evidence="3" id="KW-1185">Reference proteome</keyword>
<organism evidence="2 3">
    <name type="scientific">Conger conger</name>
    <name type="common">Conger eel</name>
    <name type="synonym">Muraena conger</name>
    <dbReference type="NCBI Taxonomy" id="82655"/>
    <lineage>
        <taxon>Eukaryota</taxon>
        <taxon>Metazoa</taxon>
        <taxon>Chordata</taxon>
        <taxon>Craniata</taxon>
        <taxon>Vertebrata</taxon>
        <taxon>Euteleostomi</taxon>
        <taxon>Actinopterygii</taxon>
        <taxon>Neopterygii</taxon>
        <taxon>Teleostei</taxon>
        <taxon>Anguilliformes</taxon>
        <taxon>Congridae</taxon>
        <taxon>Conger</taxon>
    </lineage>
</organism>
<accession>A0A9Q1HTN4</accession>
<feature type="compositionally biased region" description="Polar residues" evidence="1">
    <location>
        <begin position="48"/>
        <end position="60"/>
    </location>
</feature>
<reference evidence="2" key="1">
    <citation type="journal article" date="2023" name="Science">
        <title>Genome structures resolve the early diversification of teleost fishes.</title>
        <authorList>
            <person name="Parey E."/>
            <person name="Louis A."/>
            <person name="Montfort J."/>
            <person name="Bouchez O."/>
            <person name="Roques C."/>
            <person name="Iampietro C."/>
            <person name="Lluch J."/>
            <person name="Castinel A."/>
            <person name="Donnadieu C."/>
            <person name="Desvignes T."/>
            <person name="Floi Bucao C."/>
            <person name="Jouanno E."/>
            <person name="Wen M."/>
            <person name="Mejri S."/>
            <person name="Dirks R."/>
            <person name="Jansen H."/>
            <person name="Henkel C."/>
            <person name="Chen W.J."/>
            <person name="Zahm M."/>
            <person name="Cabau C."/>
            <person name="Klopp C."/>
            <person name="Thompson A.W."/>
            <person name="Robinson-Rechavi M."/>
            <person name="Braasch I."/>
            <person name="Lecointre G."/>
            <person name="Bobe J."/>
            <person name="Postlethwait J.H."/>
            <person name="Berthelot C."/>
            <person name="Roest Crollius H."/>
            <person name="Guiguen Y."/>
        </authorList>
    </citation>
    <scope>NUCLEOTIDE SEQUENCE</scope>
    <source>
        <strain evidence="2">Concon-B</strain>
    </source>
</reference>
<evidence type="ECO:0000313" key="2">
    <source>
        <dbReference type="EMBL" id="KAJ8260855.1"/>
    </source>
</evidence>
<evidence type="ECO:0000313" key="3">
    <source>
        <dbReference type="Proteomes" id="UP001152803"/>
    </source>
</evidence>